<reference evidence="2 3" key="1">
    <citation type="submission" date="2017-07" db="EMBL/GenBank/DDBJ databases">
        <authorList>
            <person name="Sun Z.S."/>
            <person name="Albrecht U."/>
            <person name="Echele G."/>
            <person name="Lee C.C."/>
        </authorList>
    </citation>
    <scope>NUCLEOTIDE SEQUENCE [LARGE SCALE GENOMIC DNA]</scope>
    <source>
        <strain evidence="2 3">CGMCC 1.12710</strain>
    </source>
</reference>
<evidence type="ECO:0000256" key="1">
    <source>
        <dbReference type="SAM" id="Phobius"/>
    </source>
</evidence>
<gene>
    <name evidence="2" type="ORF">SAMN06297382_1581</name>
</gene>
<keyword evidence="1" id="KW-0472">Membrane</keyword>
<keyword evidence="1 2" id="KW-0812">Transmembrane</keyword>
<organism evidence="2 3">
    <name type="scientific">Amphiplicatus metriothermophilus</name>
    <dbReference type="NCBI Taxonomy" id="1519374"/>
    <lineage>
        <taxon>Bacteria</taxon>
        <taxon>Pseudomonadati</taxon>
        <taxon>Pseudomonadota</taxon>
        <taxon>Alphaproteobacteria</taxon>
        <taxon>Parvularculales</taxon>
        <taxon>Parvularculaceae</taxon>
        <taxon>Amphiplicatus</taxon>
    </lineage>
</organism>
<dbReference type="AlphaFoldDB" id="A0A239PSA9"/>
<dbReference type="OrthoDB" id="8481501at2"/>
<proteinExistence type="predicted"/>
<dbReference type="EMBL" id="FZQA01000003">
    <property type="protein sequence ID" value="SNT73184.1"/>
    <property type="molecule type" value="Genomic_DNA"/>
</dbReference>
<dbReference type="InterPro" id="IPR019099">
    <property type="entry name" value="Uncharacterised_PGPGW_TM"/>
</dbReference>
<keyword evidence="3" id="KW-1185">Reference proteome</keyword>
<keyword evidence="1" id="KW-1133">Transmembrane helix</keyword>
<name>A0A239PSA9_9PROT</name>
<evidence type="ECO:0000313" key="3">
    <source>
        <dbReference type="Proteomes" id="UP000198346"/>
    </source>
</evidence>
<dbReference type="RefSeq" id="WP_159462445.1">
    <property type="nucleotide sequence ID" value="NZ_FZQA01000003.1"/>
</dbReference>
<accession>A0A239PSA9</accession>
<sequence>MLPIVHQLVGSVFVVTGAILTPTPVPIGLILLTIGLALLAPYMPPVQRLVRAIRRRWPNIDRSLRRNRDRFPPVIRATIDKTCPQTPPAE</sequence>
<dbReference type="Proteomes" id="UP000198346">
    <property type="component" value="Unassembled WGS sequence"/>
</dbReference>
<feature type="transmembrane region" description="Helical" evidence="1">
    <location>
        <begin position="27"/>
        <end position="46"/>
    </location>
</feature>
<evidence type="ECO:0000313" key="2">
    <source>
        <dbReference type="EMBL" id="SNT73184.1"/>
    </source>
</evidence>
<dbReference type="Pfam" id="PF09656">
    <property type="entry name" value="PGPGW"/>
    <property type="match status" value="1"/>
</dbReference>
<protein>
    <submittedName>
        <fullName evidence="2">Putative transmembrane protein (PGPGW)</fullName>
    </submittedName>
</protein>